<feature type="region of interest" description="Disordered" evidence="1">
    <location>
        <begin position="108"/>
        <end position="135"/>
    </location>
</feature>
<dbReference type="Proteomes" id="UP000649617">
    <property type="component" value="Unassembled WGS sequence"/>
</dbReference>
<accession>A0A812TSH6</accession>
<keyword evidence="2" id="KW-0472">Membrane</keyword>
<evidence type="ECO:0000256" key="1">
    <source>
        <dbReference type="SAM" id="MobiDB-lite"/>
    </source>
</evidence>
<dbReference type="EMBL" id="CAJNIZ010032857">
    <property type="protein sequence ID" value="CAE7540217.1"/>
    <property type="molecule type" value="Genomic_DNA"/>
</dbReference>
<dbReference type="AlphaFoldDB" id="A0A812TSH6"/>
<feature type="non-terminal residue" evidence="3">
    <location>
        <position position="1"/>
    </location>
</feature>
<feature type="transmembrane region" description="Helical" evidence="2">
    <location>
        <begin position="350"/>
        <end position="372"/>
    </location>
</feature>
<gene>
    <name evidence="3" type="ORF">SPIL2461_LOCUS14288</name>
</gene>
<sequence>QASKLGLVNGSGHPDVIVDAAMEAVWVSMNANIRMFFSISCMVSAACFPARRELQAMLADLANTGKLLDNLLWSLQESGYPVISTGHLKVQSMDDDVTVTTTQTITEMATPTTTSRHEVTQSTSASASSSTTQPMTLTSTTAGSGLFAKTVLLEVELTLSNVSTFSIAAFLRDVAEAVGVKADQVLLTSISYETSVVLSLDSLVTQEQVRHAVAIALSRPPENVSVSINPGRRRLASMHGRVLAAVTAQATVKTGSIESATDVSKTLADATAVGEALVEQGVNVSVVVSMLPLTKVRVVQRITFVGGLVPDTSLMEAAIAEKSGLSVSVLGVSVEESDFVDGGSARIFDIVVTCLLAFAALVFVLFLTGLCMKCRHQLQRPRTFSLDAVEVAQDSIEVRDLRVTADPLAHPQPS</sequence>
<protein>
    <submittedName>
        <fullName evidence="3">Uncharacterized protein</fullName>
    </submittedName>
</protein>
<keyword evidence="4" id="KW-1185">Reference proteome</keyword>
<keyword evidence="2" id="KW-1133">Transmembrane helix</keyword>
<comment type="caution">
    <text evidence="3">The sequence shown here is derived from an EMBL/GenBank/DDBJ whole genome shotgun (WGS) entry which is preliminary data.</text>
</comment>
<organism evidence="3 4">
    <name type="scientific">Symbiodinium pilosum</name>
    <name type="common">Dinoflagellate</name>
    <dbReference type="NCBI Taxonomy" id="2952"/>
    <lineage>
        <taxon>Eukaryota</taxon>
        <taxon>Sar</taxon>
        <taxon>Alveolata</taxon>
        <taxon>Dinophyceae</taxon>
        <taxon>Suessiales</taxon>
        <taxon>Symbiodiniaceae</taxon>
        <taxon>Symbiodinium</taxon>
    </lineage>
</organism>
<keyword evidence="2" id="KW-0812">Transmembrane</keyword>
<evidence type="ECO:0000313" key="4">
    <source>
        <dbReference type="Proteomes" id="UP000649617"/>
    </source>
</evidence>
<reference evidence="3" key="1">
    <citation type="submission" date="2021-02" db="EMBL/GenBank/DDBJ databases">
        <authorList>
            <person name="Dougan E. K."/>
            <person name="Rhodes N."/>
            <person name="Thang M."/>
            <person name="Chan C."/>
        </authorList>
    </citation>
    <scope>NUCLEOTIDE SEQUENCE</scope>
</reference>
<name>A0A812TSH6_SYMPI</name>
<evidence type="ECO:0000313" key="3">
    <source>
        <dbReference type="EMBL" id="CAE7540217.1"/>
    </source>
</evidence>
<proteinExistence type="predicted"/>
<evidence type="ECO:0000256" key="2">
    <source>
        <dbReference type="SAM" id="Phobius"/>
    </source>
</evidence>